<keyword evidence="3" id="KW-1185">Reference proteome</keyword>
<dbReference type="EMBL" id="CABDUW010002131">
    <property type="protein sequence ID" value="VTJ85600.1"/>
    <property type="molecule type" value="Genomic_DNA"/>
</dbReference>
<dbReference type="AlphaFoldDB" id="A0A5E4CWC9"/>
<feature type="non-terminal residue" evidence="2">
    <location>
        <position position="1"/>
    </location>
</feature>
<organism evidence="2 3">
    <name type="scientific">Marmota monax</name>
    <name type="common">Woodchuck</name>
    <dbReference type="NCBI Taxonomy" id="9995"/>
    <lineage>
        <taxon>Eukaryota</taxon>
        <taxon>Metazoa</taxon>
        <taxon>Chordata</taxon>
        <taxon>Craniata</taxon>
        <taxon>Vertebrata</taxon>
        <taxon>Euteleostomi</taxon>
        <taxon>Mammalia</taxon>
        <taxon>Eutheria</taxon>
        <taxon>Euarchontoglires</taxon>
        <taxon>Glires</taxon>
        <taxon>Rodentia</taxon>
        <taxon>Sciuromorpha</taxon>
        <taxon>Sciuridae</taxon>
        <taxon>Xerinae</taxon>
        <taxon>Marmotini</taxon>
        <taxon>Marmota</taxon>
    </lineage>
</organism>
<gene>
    <name evidence="2" type="ORF">MONAX_5E003144</name>
</gene>
<evidence type="ECO:0000256" key="1">
    <source>
        <dbReference type="SAM" id="MobiDB-lite"/>
    </source>
</evidence>
<dbReference type="Proteomes" id="UP000335636">
    <property type="component" value="Unassembled WGS sequence"/>
</dbReference>
<name>A0A5E4CWC9_MARMO</name>
<protein>
    <submittedName>
        <fullName evidence="2">Uncharacterized protein</fullName>
    </submittedName>
</protein>
<reference evidence="2" key="1">
    <citation type="submission" date="2019-04" db="EMBL/GenBank/DDBJ databases">
        <authorList>
            <person name="Alioto T."/>
            <person name="Alioto T."/>
        </authorList>
    </citation>
    <scope>NUCLEOTIDE SEQUENCE [LARGE SCALE GENOMIC DNA]</scope>
</reference>
<sequence>DYHVDSSLSHRGAASLNPQGFTHPSPLPDSEDLQPEYVNVSPGGDEDVVYSQIYSSQQPEGSANIRTSLENK</sequence>
<accession>A0A5E4CWC9</accession>
<feature type="region of interest" description="Disordered" evidence="1">
    <location>
        <begin position="1"/>
        <end position="46"/>
    </location>
</feature>
<proteinExistence type="predicted"/>
<evidence type="ECO:0000313" key="3">
    <source>
        <dbReference type="Proteomes" id="UP000335636"/>
    </source>
</evidence>
<comment type="caution">
    <text evidence="2">The sequence shown here is derived from an EMBL/GenBank/DDBJ whole genome shotgun (WGS) entry which is preliminary data.</text>
</comment>
<feature type="non-terminal residue" evidence="2">
    <location>
        <position position="72"/>
    </location>
</feature>
<evidence type="ECO:0000313" key="2">
    <source>
        <dbReference type="EMBL" id="VTJ85600.1"/>
    </source>
</evidence>